<dbReference type="Pfam" id="PF05943">
    <property type="entry name" value="VipB"/>
    <property type="match status" value="1"/>
</dbReference>
<keyword evidence="4" id="KW-1185">Reference proteome</keyword>
<dbReference type="Proteomes" id="UP001595722">
    <property type="component" value="Unassembled WGS sequence"/>
</dbReference>
<dbReference type="InterPro" id="IPR010269">
    <property type="entry name" value="T6SS_TssC-like"/>
</dbReference>
<dbReference type="Pfam" id="PF18945">
    <property type="entry name" value="VipB_2"/>
    <property type="match status" value="1"/>
</dbReference>
<protein>
    <submittedName>
        <fullName evidence="3">Type VI secretion system contractile sheath large subunit</fullName>
    </submittedName>
</protein>
<evidence type="ECO:0000313" key="3">
    <source>
        <dbReference type="EMBL" id="MFC3680109.1"/>
    </source>
</evidence>
<dbReference type="PANTHER" id="PTHR35565:SF1">
    <property type="entry name" value="TYPE VI SECRETION SYSTEM CONTRACTILE SHEATH LARGE SUBUNIT"/>
    <property type="match status" value="1"/>
</dbReference>
<accession>A0ABV7VRL9</accession>
<sequence length="562" mass="64175">MDTIIDRINLTYVDHQQTESELPMRLLVIADLTADDRSDSINLTDTRVLSDDTGEIMSSWEVCFDATLPNHLQPHQDGSITISYPLLDVEDFHPDHLSRGILLLRKATTLYVMLTEEKVKSRDIQPLLELFGYQQDEKFDTDLDRLLIQADLEQRIQAQLNEIIRHPRFQLLERSWRSIDFLGRHIPDNENIEVVLLNSSKLAIMEDFEDSPDITQSSLYEKVYQQEFGQLGGKPYSLLITDFDIGEKAQDIALIRNLASLAAMAHCPVISNAAPSLFGIQQFSDLPSVRDLRSHFDQPSYARWQSFRDSADSRYISLTLPRFLLRQRYENTGAGVRFSEAGNSQSSGVWGSSSFALASVFIRSFSRYRWFVNVTGEEHGLIDEISVSESGSRIRNVIPTEVMISDRTLSELLDHGLTPLSIYRHARTAGFSAVPACCNQLSTNNAFDEALSQRLDTQLPFIMISCRFSHYLKIMQRENIGSWQNRSQIEQAMNNWLRQYISDMDSPSPGVRAKRPLRSATVSVREMEGKSGWYLVRISLTPHFKYMGNLFTLKERGRLDIA</sequence>
<name>A0ABV7VRL9_9GAMM</name>
<organism evidence="3 4">
    <name type="scientific">Bacterioplanoides pacificum</name>
    <dbReference type="NCBI Taxonomy" id="1171596"/>
    <lineage>
        <taxon>Bacteria</taxon>
        <taxon>Pseudomonadati</taxon>
        <taxon>Pseudomonadota</taxon>
        <taxon>Gammaproteobacteria</taxon>
        <taxon>Oceanospirillales</taxon>
        <taxon>Oceanospirillaceae</taxon>
        <taxon>Bacterioplanoides</taxon>
    </lineage>
</organism>
<evidence type="ECO:0000259" key="2">
    <source>
        <dbReference type="Pfam" id="PF18945"/>
    </source>
</evidence>
<evidence type="ECO:0000313" key="4">
    <source>
        <dbReference type="Proteomes" id="UP001595722"/>
    </source>
</evidence>
<dbReference type="InterPro" id="IPR044031">
    <property type="entry name" value="TssC1_N"/>
</dbReference>
<proteinExistence type="predicted"/>
<feature type="domain" description="TssC1 N-terminal" evidence="1">
    <location>
        <begin position="150"/>
        <end position="435"/>
    </location>
</feature>
<reference evidence="4" key="1">
    <citation type="journal article" date="2019" name="Int. J. Syst. Evol. Microbiol.">
        <title>The Global Catalogue of Microorganisms (GCM) 10K type strain sequencing project: providing services to taxonomists for standard genome sequencing and annotation.</title>
        <authorList>
            <consortium name="The Broad Institute Genomics Platform"/>
            <consortium name="The Broad Institute Genome Sequencing Center for Infectious Disease"/>
            <person name="Wu L."/>
            <person name="Ma J."/>
        </authorList>
    </citation>
    <scope>NUCLEOTIDE SEQUENCE [LARGE SCALE GENOMIC DNA]</scope>
    <source>
        <strain evidence="4">KCTC 42424</strain>
    </source>
</reference>
<dbReference type="PANTHER" id="PTHR35565">
    <property type="entry name" value="CYTOPLASMIC PROTEIN-RELATED"/>
    <property type="match status" value="1"/>
</dbReference>
<dbReference type="InterPro" id="IPR044032">
    <property type="entry name" value="TssC1_C"/>
</dbReference>
<evidence type="ECO:0000259" key="1">
    <source>
        <dbReference type="Pfam" id="PF05943"/>
    </source>
</evidence>
<comment type="caution">
    <text evidence="3">The sequence shown here is derived from an EMBL/GenBank/DDBJ whole genome shotgun (WGS) entry which is preliminary data.</text>
</comment>
<dbReference type="NCBIfam" id="TIGR03355">
    <property type="entry name" value="VI_chp_2"/>
    <property type="match status" value="1"/>
</dbReference>
<dbReference type="EMBL" id="JBHRYB010000005">
    <property type="protein sequence ID" value="MFC3680109.1"/>
    <property type="molecule type" value="Genomic_DNA"/>
</dbReference>
<feature type="domain" description="TssC1 C-terminal" evidence="2">
    <location>
        <begin position="451"/>
        <end position="554"/>
    </location>
</feature>
<dbReference type="InterPro" id="IPR008312">
    <property type="entry name" value="T6SS_TssB1"/>
</dbReference>
<dbReference type="RefSeq" id="WP_376865954.1">
    <property type="nucleotide sequence ID" value="NZ_JBHRYB010000005.1"/>
</dbReference>
<gene>
    <name evidence="3" type="primary">tssC</name>
    <name evidence="3" type="ORF">ACFOMG_08310</name>
</gene>
<dbReference type="Pfam" id="PF05591">
    <property type="entry name" value="T6SS_VipA"/>
    <property type="match status" value="1"/>
</dbReference>